<keyword evidence="2" id="KW-0863">Zinc-finger</keyword>
<evidence type="ECO:0000256" key="2">
    <source>
        <dbReference type="ARBA" id="ARBA00022771"/>
    </source>
</evidence>
<dbReference type="FunFam" id="3.30.160.60:FF:000446">
    <property type="entry name" value="Zinc finger protein"/>
    <property type="match status" value="1"/>
</dbReference>
<evidence type="ECO:0000256" key="3">
    <source>
        <dbReference type="ARBA" id="ARBA00022833"/>
    </source>
</evidence>
<organism evidence="4">
    <name type="scientific">Ornithodoros brasiliensis</name>
    <name type="common">Mouro tick</name>
    <dbReference type="NCBI Taxonomy" id="888526"/>
    <lineage>
        <taxon>Eukaryota</taxon>
        <taxon>Metazoa</taxon>
        <taxon>Ecdysozoa</taxon>
        <taxon>Arthropoda</taxon>
        <taxon>Chelicerata</taxon>
        <taxon>Arachnida</taxon>
        <taxon>Acari</taxon>
        <taxon>Parasitiformes</taxon>
        <taxon>Ixodida</taxon>
        <taxon>Ixodoidea</taxon>
        <taxon>Argasidae</taxon>
        <taxon>Ornithodorinae</taxon>
        <taxon>Ornithodoros</taxon>
    </lineage>
</organism>
<dbReference type="GO" id="GO:0008270">
    <property type="term" value="F:zinc ion binding"/>
    <property type="evidence" value="ECO:0007669"/>
    <property type="project" value="UniProtKB-KW"/>
</dbReference>
<dbReference type="AlphaFoldDB" id="A0A1D2AHW8"/>
<dbReference type="Gene3D" id="3.30.160.60">
    <property type="entry name" value="Classic Zinc Finger"/>
    <property type="match status" value="1"/>
</dbReference>
<keyword evidence="1" id="KW-0479">Metal-binding</keyword>
<evidence type="ECO:0000256" key="1">
    <source>
        <dbReference type="ARBA" id="ARBA00022723"/>
    </source>
</evidence>
<name>A0A1D2AHW8_ORNBR</name>
<sequence length="71" mass="7895">LTALKDSLRRRPLRLTCVSTLVRSRTSVVCVHGHFLRAEASLTICASTLGEKPFKCHHCGRSFAHKAHRGI</sequence>
<dbReference type="GO" id="GO:0005634">
    <property type="term" value="C:nucleus"/>
    <property type="evidence" value="ECO:0007669"/>
    <property type="project" value="UniProtKB-ARBA"/>
</dbReference>
<feature type="non-terminal residue" evidence="4">
    <location>
        <position position="1"/>
    </location>
</feature>
<keyword evidence="3" id="KW-0862">Zinc</keyword>
<proteinExistence type="predicted"/>
<protein>
    <submittedName>
        <fullName evidence="4">Zinc finger protein</fullName>
    </submittedName>
</protein>
<dbReference type="SUPFAM" id="SSF57667">
    <property type="entry name" value="beta-beta-alpha zinc fingers"/>
    <property type="match status" value="1"/>
</dbReference>
<evidence type="ECO:0000313" key="4">
    <source>
        <dbReference type="EMBL" id="JAT78748.1"/>
    </source>
</evidence>
<dbReference type="InterPro" id="IPR036236">
    <property type="entry name" value="Znf_C2H2_sf"/>
</dbReference>
<reference evidence="4" key="1">
    <citation type="submission" date="2016-07" db="EMBL/GenBank/DDBJ databases">
        <title>Salivary Glands transcriptome analysis on engorged females of Ornithodoros brasiliensis (Acari:Argasidae).</title>
        <authorList>
            <person name="Simons S.M."/>
            <person name="Carvalho E."/>
            <person name="Junqueira-de-Azevedo I."/>
            <person name="Ho P.L."/>
            <person name="Giovanni D."/>
            <person name="Mendonca R."/>
            <person name="Onofrio V."/>
            <person name="Landulfo G."/>
            <person name="Ramirez D."/>
            <person name="Barros-Battesti D."/>
        </authorList>
    </citation>
    <scope>NUCLEOTIDE SEQUENCE</scope>
    <source>
        <strain evidence="4">Female</strain>
        <tissue evidence="4">Salivary gland</tissue>
    </source>
</reference>
<accession>A0A1D2AHW8</accession>
<feature type="non-terminal residue" evidence="4">
    <location>
        <position position="71"/>
    </location>
</feature>
<dbReference type="EMBL" id="GETE01001174">
    <property type="protein sequence ID" value="JAT78748.1"/>
    <property type="molecule type" value="Transcribed_RNA"/>
</dbReference>